<dbReference type="Proteomes" id="UP001055811">
    <property type="component" value="Linkage Group LG02"/>
</dbReference>
<evidence type="ECO:0000313" key="1">
    <source>
        <dbReference type="EMBL" id="KAI3778108.1"/>
    </source>
</evidence>
<sequence>MSIPPPSSESEQTSYKSIDHVYRNLHQNCQTSHSIVKLRKIPPIPIRQSQSMAAMAENNEGDCSDDGDGDGDDDSKDDVNYDRQLEEDYLLHASALGLNHIRTCSVPSPLRVNSASVTPSKLGVNNKDKTSTPPRGEVHIKQHTRITDPGKKVSWSQSKSLRVLPPPIGGLEGNASLSKELQSPRFQAILRATSGRKKRVADIKSFSHELSAKGVRPLPFWKSRGFGRVEEILVMLRGKFDKLKEEVNADLAIFAGDLVGILEETSVSHPEWQENLEDLLIIARKCAKMTSNEFWLKCENIVQILDDRRQDLSTGILKQVHTRLLFILTRCTRLVQFHKECGYEEGHHILGLHQLSDLGCYQKVIESTYQNFSSSLEEPEATVTKITDNAHGVNEEQNQATMNLDGGIEDAEVNTAKSVASSTSSYRISSWKKFPSTKNLKGLDDISIDTPTKDVADQLELPKDDHVLNVEIPICPPENLEPPTNLTRVASGVSVSQHHAAYESSLICRICEVEIPTVHVEEHSRICTIADRCDLKGLTVNERLCRVSETLERIIDSCTPKSADISVGCSDVGRVSLSSTPEDSDESSPKTHRSSCRCSEEILECVHGVDAPYVMDNLQSLPDMSTETRGILTPVTCHKASSGGSLTPRSPLLTPRANQIEVFLSERKTTTEHENWQQIHKLLEISRSVASINTNDYSALELMLDRLTDLKYAIQDRKVDALVVETFGRRIEKLLQEKYVVLCGQIEDDKIESTSNLANEDSSVEDETARSSLRASPVNTFSKDRTSIEDFEIIKPISRGAFGRVFLAKKRATGDVFAIKVLKKADMIRKNAVESILAERDILISVRNPFVVRFFYSFTCKENLYLVMEFLNGGDLFSLLRTLGCLEEDMARVYIAELVLALEYLHSLNIIHRDLKPDNLLIGPDGHIKLSDFGLSKVGLINSTEDLSGASENRTSIYGENDVTQGREHRQKQSVVGTPDYLAPEILLGVGHGATADWWSVGVILFELLVGIPPFNAESPQQVFANIMNRDIPWPKIPEEMSFEAYDLINKLLTENPVQRLGSTGAVEVKTHHFFKNIHWDTLARQKATFIPSAETLDTSYFMSRYIWNPEDEHVDGGSDFDDMSDTGSTCGDSSFGNMLEEEGDECGNLAEFGSALNVNYSFSNFSFKNLSQLASINYDMLVKSAQDSIDGSKPAIP</sequence>
<proteinExistence type="predicted"/>
<reference evidence="2" key="1">
    <citation type="journal article" date="2022" name="Mol. Ecol. Resour.">
        <title>The genomes of chicory, endive, great burdock and yacon provide insights into Asteraceae palaeo-polyploidization history and plant inulin production.</title>
        <authorList>
            <person name="Fan W."/>
            <person name="Wang S."/>
            <person name="Wang H."/>
            <person name="Wang A."/>
            <person name="Jiang F."/>
            <person name="Liu H."/>
            <person name="Zhao H."/>
            <person name="Xu D."/>
            <person name="Zhang Y."/>
        </authorList>
    </citation>
    <scope>NUCLEOTIDE SEQUENCE [LARGE SCALE GENOMIC DNA]</scope>
    <source>
        <strain evidence="2">cv. Punajuju</strain>
    </source>
</reference>
<keyword evidence="2" id="KW-1185">Reference proteome</keyword>
<comment type="caution">
    <text evidence="1">The sequence shown here is derived from an EMBL/GenBank/DDBJ whole genome shotgun (WGS) entry which is preliminary data.</text>
</comment>
<reference evidence="1 2" key="2">
    <citation type="journal article" date="2022" name="Mol. Ecol. Resour.">
        <title>The genomes of chicory, endive, great burdock and yacon provide insights into Asteraceae paleo-polyploidization history and plant inulin production.</title>
        <authorList>
            <person name="Fan W."/>
            <person name="Wang S."/>
            <person name="Wang H."/>
            <person name="Wang A."/>
            <person name="Jiang F."/>
            <person name="Liu H."/>
            <person name="Zhao H."/>
            <person name="Xu D."/>
            <person name="Zhang Y."/>
        </authorList>
    </citation>
    <scope>NUCLEOTIDE SEQUENCE [LARGE SCALE GENOMIC DNA]</scope>
    <source>
        <strain evidence="2">cv. Punajuju</strain>
        <tissue evidence="1">Leaves</tissue>
    </source>
</reference>
<protein>
    <submittedName>
        <fullName evidence="1">Uncharacterized protein</fullName>
    </submittedName>
</protein>
<organism evidence="1 2">
    <name type="scientific">Cichorium intybus</name>
    <name type="common">Chicory</name>
    <dbReference type="NCBI Taxonomy" id="13427"/>
    <lineage>
        <taxon>Eukaryota</taxon>
        <taxon>Viridiplantae</taxon>
        <taxon>Streptophyta</taxon>
        <taxon>Embryophyta</taxon>
        <taxon>Tracheophyta</taxon>
        <taxon>Spermatophyta</taxon>
        <taxon>Magnoliopsida</taxon>
        <taxon>eudicotyledons</taxon>
        <taxon>Gunneridae</taxon>
        <taxon>Pentapetalae</taxon>
        <taxon>asterids</taxon>
        <taxon>campanulids</taxon>
        <taxon>Asterales</taxon>
        <taxon>Asteraceae</taxon>
        <taxon>Cichorioideae</taxon>
        <taxon>Cichorieae</taxon>
        <taxon>Cichoriinae</taxon>
        <taxon>Cichorium</taxon>
    </lineage>
</organism>
<name>A0ACB9G4I6_CICIN</name>
<gene>
    <name evidence="1" type="ORF">L2E82_07137</name>
</gene>
<dbReference type="EMBL" id="CM042010">
    <property type="protein sequence ID" value="KAI3778108.1"/>
    <property type="molecule type" value="Genomic_DNA"/>
</dbReference>
<accession>A0ACB9G4I6</accession>
<evidence type="ECO:0000313" key="2">
    <source>
        <dbReference type="Proteomes" id="UP001055811"/>
    </source>
</evidence>